<protein>
    <recommendedName>
        <fullName evidence="8">Cytosine-specific methyltransferase</fullName>
        <ecNumber evidence="8">2.1.1.37</ecNumber>
    </recommendedName>
</protein>
<accession>A0ABC9SBT4</accession>
<evidence type="ECO:0000256" key="5">
    <source>
        <dbReference type="ARBA" id="ARBA00047422"/>
    </source>
</evidence>
<comment type="catalytic activity">
    <reaction evidence="5 8">
        <text>a 2'-deoxycytidine in DNA + S-adenosyl-L-methionine = a 5-methyl-2'-deoxycytidine in DNA + S-adenosyl-L-homocysteine + H(+)</text>
        <dbReference type="Rhea" id="RHEA:13681"/>
        <dbReference type="Rhea" id="RHEA-COMP:11369"/>
        <dbReference type="Rhea" id="RHEA-COMP:11370"/>
        <dbReference type="ChEBI" id="CHEBI:15378"/>
        <dbReference type="ChEBI" id="CHEBI:57856"/>
        <dbReference type="ChEBI" id="CHEBI:59789"/>
        <dbReference type="ChEBI" id="CHEBI:85452"/>
        <dbReference type="ChEBI" id="CHEBI:85454"/>
        <dbReference type="EC" id="2.1.1.37"/>
    </reaction>
</comment>
<dbReference type="GO" id="GO:0032259">
    <property type="term" value="P:methylation"/>
    <property type="evidence" value="ECO:0007669"/>
    <property type="project" value="UniProtKB-KW"/>
</dbReference>
<dbReference type="PROSITE" id="PS51679">
    <property type="entry name" value="SAM_MT_C5"/>
    <property type="match status" value="1"/>
</dbReference>
<keyword evidence="4" id="KW-0680">Restriction system</keyword>
<dbReference type="PANTHER" id="PTHR10629:SF52">
    <property type="entry name" value="DNA (CYTOSINE-5)-METHYLTRANSFERASE 1"/>
    <property type="match status" value="1"/>
</dbReference>
<evidence type="ECO:0000256" key="4">
    <source>
        <dbReference type="ARBA" id="ARBA00022747"/>
    </source>
</evidence>
<dbReference type="Gene3D" id="3.90.120.10">
    <property type="entry name" value="DNA Methylase, subunit A, domain 2"/>
    <property type="match status" value="1"/>
</dbReference>
<dbReference type="EMBL" id="APEZ01000001">
    <property type="protein sequence ID" value="EMH69002.1"/>
    <property type="molecule type" value="Genomic_DNA"/>
</dbReference>
<evidence type="ECO:0000256" key="3">
    <source>
        <dbReference type="ARBA" id="ARBA00022691"/>
    </source>
</evidence>
<dbReference type="PROSITE" id="PS00094">
    <property type="entry name" value="C5_MTASE_1"/>
    <property type="match status" value="1"/>
</dbReference>
<evidence type="ECO:0000256" key="1">
    <source>
        <dbReference type="ARBA" id="ARBA00022603"/>
    </source>
</evidence>
<dbReference type="SUPFAM" id="SSF53335">
    <property type="entry name" value="S-adenosyl-L-methionine-dependent methyltransferases"/>
    <property type="match status" value="1"/>
</dbReference>
<evidence type="ECO:0000256" key="6">
    <source>
        <dbReference type="PROSITE-ProRule" id="PRU01016"/>
    </source>
</evidence>
<dbReference type="InterPro" id="IPR031303">
    <property type="entry name" value="C5_meth_CS"/>
</dbReference>
<dbReference type="InterPro" id="IPR029063">
    <property type="entry name" value="SAM-dependent_MTases_sf"/>
</dbReference>
<dbReference type="GO" id="GO:0009307">
    <property type="term" value="P:DNA restriction-modification system"/>
    <property type="evidence" value="ECO:0007669"/>
    <property type="project" value="UniProtKB-KW"/>
</dbReference>
<evidence type="ECO:0000256" key="8">
    <source>
        <dbReference type="RuleBase" id="RU000417"/>
    </source>
</evidence>
<comment type="similarity">
    <text evidence="6 7">Belongs to the class I-like SAM-binding methyltransferase superfamily. C5-methyltransferase family.</text>
</comment>
<dbReference type="InterPro" id="IPR018117">
    <property type="entry name" value="C5_DNA_meth_AS"/>
</dbReference>
<dbReference type="PANTHER" id="PTHR10629">
    <property type="entry name" value="CYTOSINE-SPECIFIC METHYLTRANSFERASE"/>
    <property type="match status" value="1"/>
</dbReference>
<organism evidence="9 10">
    <name type="scientific">Helicobacter pylori HP260AFii</name>
    <dbReference type="NCBI Taxonomy" id="1159077"/>
    <lineage>
        <taxon>Bacteria</taxon>
        <taxon>Pseudomonadati</taxon>
        <taxon>Campylobacterota</taxon>
        <taxon>Epsilonproteobacteria</taxon>
        <taxon>Campylobacterales</taxon>
        <taxon>Helicobacteraceae</taxon>
        <taxon>Helicobacter</taxon>
    </lineage>
</organism>
<dbReference type="Pfam" id="PF00145">
    <property type="entry name" value="DNA_methylase"/>
    <property type="match status" value="1"/>
</dbReference>
<feature type="active site" evidence="6">
    <location>
        <position position="100"/>
    </location>
</feature>
<dbReference type="PROSITE" id="PS00095">
    <property type="entry name" value="C5_MTASE_2"/>
    <property type="match status" value="1"/>
</dbReference>
<reference evidence="9 10" key="1">
    <citation type="submission" date="2012-12" db="EMBL/GenBank/DDBJ databases">
        <authorList>
            <person name="Weinstock G."/>
            <person name="Sodergren E."/>
            <person name="Lobos E.A."/>
            <person name="Fulton L."/>
            <person name="Fulton R."/>
            <person name="Courtney L."/>
            <person name="Fronick C."/>
            <person name="O'Laughlin M."/>
            <person name="Godfrey J."/>
            <person name="Wilson R.M."/>
            <person name="Miner T."/>
            <person name="Farmer C."/>
            <person name="Delehaunty K."/>
            <person name="Cordes M."/>
            <person name="Minx P."/>
            <person name="Tomlinson C."/>
            <person name="Chen J."/>
            <person name="Wollam A."/>
            <person name="Pepin K.H."/>
            <person name="Bhonagiri V."/>
            <person name="Zhang X."/>
            <person name="Suruliraj S."/>
            <person name="Antonio M."/>
            <person name="Secka O."/>
            <person name="Thomas J."/>
            <person name="Warren W."/>
            <person name="Mitreva M."/>
            <person name="Mardis E.R."/>
            <person name="Wilson R.K."/>
        </authorList>
    </citation>
    <scope>NUCLEOTIDE SEQUENCE [LARGE SCALE GENOMIC DNA]</scope>
    <source>
        <strain evidence="9 10">HP260AFii</strain>
    </source>
</reference>
<dbReference type="GO" id="GO:0003886">
    <property type="term" value="F:DNA (cytosine-5-)-methyltransferase activity"/>
    <property type="evidence" value="ECO:0007669"/>
    <property type="project" value="UniProtKB-EC"/>
</dbReference>
<dbReference type="InterPro" id="IPR001525">
    <property type="entry name" value="C5_MeTfrase"/>
</dbReference>
<dbReference type="EC" id="2.1.1.37" evidence="8"/>
<keyword evidence="3 6" id="KW-0949">S-adenosyl-L-methionine</keyword>
<name>A0ABC9SBT4_HELPX</name>
<dbReference type="PRINTS" id="PR00105">
    <property type="entry name" value="C5METTRFRASE"/>
</dbReference>
<dbReference type="CDD" id="cd00315">
    <property type="entry name" value="Cyt_C5_DNA_methylase"/>
    <property type="match status" value="1"/>
</dbReference>
<dbReference type="Proteomes" id="UP000011945">
    <property type="component" value="Unassembled WGS sequence"/>
</dbReference>
<dbReference type="Gene3D" id="3.40.50.150">
    <property type="entry name" value="Vaccinia Virus protein VP39"/>
    <property type="match status" value="1"/>
</dbReference>
<evidence type="ECO:0000256" key="7">
    <source>
        <dbReference type="RuleBase" id="RU000416"/>
    </source>
</evidence>
<dbReference type="AlphaFoldDB" id="A0ABC9SBT4"/>
<comment type="caution">
    <text evidence="9">The sequence shown here is derived from an EMBL/GenBank/DDBJ whole genome shotgun (WGS) entry which is preliminary data.</text>
</comment>
<evidence type="ECO:0000313" key="10">
    <source>
        <dbReference type="Proteomes" id="UP000011945"/>
    </source>
</evidence>
<dbReference type="NCBIfam" id="TIGR00675">
    <property type="entry name" value="dcm"/>
    <property type="match status" value="1"/>
</dbReference>
<keyword evidence="2 6" id="KW-0808">Transferase</keyword>
<dbReference type="InterPro" id="IPR050390">
    <property type="entry name" value="C5-Methyltransferase"/>
</dbReference>
<keyword evidence="1 6" id="KW-0489">Methyltransferase</keyword>
<evidence type="ECO:0000256" key="2">
    <source>
        <dbReference type="ARBA" id="ARBA00022679"/>
    </source>
</evidence>
<gene>
    <name evidence="9" type="ORF">HMPREF1449_00050</name>
</gene>
<evidence type="ECO:0000313" key="9">
    <source>
        <dbReference type="EMBL" id="EMH69002.1"/>
    </source>
</evidence>
<sequence>MSNIQVKTYDVLSIIICMNRMTSIELFAGAGGLALGLELAGFNHVGLVEIDKFACSTLKKNRPLWNVLEKDITTLVEQNLEQIFCIKCGDLDLLSGGCPCQSFSYAGKKLGLEDTRGTMFYYYAKFLEKLKPKMFLFENVRGLISHNRGKTFKIICEAFEKCGYSLQYQVLNALDHGVAQKRERLFIVGIRKDLNRSFNFPKPLKNKKVLKDILLDVPKSLGVKYSSKKRDIFNLVPAGGYWRDIDPQIAKEYMKSSWGNNKGGRTGILRRLSLDEPSLTILTTPQMKQTDRCHPLEVRPLNIRESARIQSFPDEWEFMGSVAQQYKQIGNAVPPLLAEAVGKEMIKTLNRDTHATRFLFDFY</sequence>
<proteinExistence type="inferred from homology"/>